<proteinExistence type="predicted"/>
<feature type="domain" description="DUF7866" evidence="2">
    <location>
        <begin position="69"/>
        <end position="120"/>
    </location>
</feature>
<reference evidence="3 4" key="1">
    <citation type="journal article" date="2018" name="Science">
        <title>The opium poppy genome and morphinan production.</title>
        <authorList>
            <person name="Guo L."/>
            <person name="Winzer T."/>
            <person name="Yang X."/>
            <person name="Li Y."/>
            <person name="Ning Z."/>
            <person name="He Z."/>
            <person name="Teodor R."/>
            <person name="Lu Y."/>
            <person name="Bowser T.A."/>
            <person name="Graham I.A."/>
            <person name="Ye K."/>
        </authorList>
    </citation>
    <scope>NUCLEOTIDE SEQUENCE [LARGE SCALE GENOMIC DNA]</scope>
    <source>
        <strain evidence="4">cv. HN1</strain>
        <tissue evidence="3">Leaves</tissue>
    </source>
</reference>
<evidence type="ECO:0000313" key="4">
    <source>
        <dbReference type="Proteomes" id="UP000316621"/>
    </source>
</evidence>
<protein>
    <recommendedName>
        <fullName evidence="2">DUF7866 domain-containing protein</fullName>
    </recommendedName>
</protein>
<dbReference type="AlphaFoldDB" id="A0A4Y7J2Z5"/>
<evidence type="ECO:0000313" key="3">
    <source>
        <dbReference type="EMBL" id="RZC54321.1"/>
    </source>
</evidence>
<accession>A0A4Y7J2Z5</accession>
<keyword evidence="4" id="KW-1185">Reference proteome</keyword>
<evidence type="ECO:0000256" key="1">
    <source>
        <dbReference type="SAM" id="SignalP"/>
    </source>
</evidence>
<dbReference type="STRING" id="3469.A0A4Y7J2Z5"/>
<dbReference type="EMBL" id="CM010717">
    <property type="protein sequence ID" value="RZC54321.1"/>
    <property type="molecule type" value="Genomic_DNA"/>
</dbReference>
<dbReference type="Gramene" id="RZC54321">
    <property type="protein sequence ID" value="RZC54321"/>
    <property type="gene ID" value="C5167_013181"/>
</dbReference>
<dbReference type="PANTHER" id="PTHR33786:SF2">
    <property type="entry name" value="UBIQUITIN CARBOXYL-TERMINAL HYDROLASE"/>
    <property type="match status" value="1"/>
</dbReference>
<gene>
    <name evidence="3" type="ORF">C5167_013181</name>
</gene>
<name>A0A4Y7J2Z5_PAPSO</name>
<organism evidence="3 4">
    <name type="scientific">Papaver somniferum</name>
    <name type="common">Opium poppy</name>
    <dbReference type="NCBI Taxonomy" id="3469"/>
    <lineage>
        <taxon>Eukaryota</taxon>
        <taxon>Viridiplantae</taxon>
        <taxon>Streptophyta</taxon>
        <taxon>Embryophyta</taxon>
        <taxon>Tracheophyta</taxon>
        <taxon>Spermatophyta</taxon>
        <taxon>Magnoliopsida</taxon>
        <taxon>Ranunculales</taxon>
        <taxon>Papaveraceae</taxon>
        <taxon>Papaveroideae</taxon>
        <taxon>Papaver</taxon>
    </lineage>
</organism>
<dbReference type="OMA" id="ANVICHS"/>
<evidence type="ECO:0000259" key="2">
    <source>
        <dbReference type="Pfam" id="PF25268"/>
    </source>
</evidence>
<dbReference type="Pfam" id="PF25268">
    <property type="entry name" value="DUF7866"/>
    <property type="match status" value="1"/>
</dbReference>
<keyword evidence="1" id="KW-0732">Signal</keyword>
<dbReference type="Proteomes" id="UP000316621">
    <property type="component" value="Chromosome 3"/>
</dbReference>
<feature type="signal peptide" evidence="1">
    <location>
        <begin position="1"/>
        <end position="28"/>
    </location>
</feature>
<dbReference type="InterPro" id="IPR057188">
    <property type="entry name" value="DUF7866"/>
</dbReference>
<feature type="chain" id="PRO_5021296217" description="DUF7866 domain-containing protein" evidence="1">
    <location>
        <begin position="29"/>
        <end position="121"/>
    </location>
</feature>
<dbReference type="PANTHER" id="PTHR33786">
    <property type="entry name" value="UBIQUITIN CARBOXYL-TERMINAL HYDROLASE"/>
    <property type="match status" value="1"/>
</dbReference>
<sequence length="121" mass="13950">MSGFGFLYYPHHFLFLVFFLTIFTLNQAQGLEEQNSTMMMVPVIDNQQTRMMMSSWMKMSEYRRRKLRSFRICAVCTCCGGLKGLCLPSPCCYSINCNIPNRPFGFCSFSPKSCNCFGCHL</sequence>